<evidence type="ECO:0000256" key="1">
    <source>
        <dbReference type="SAM" id="MobiDB-lite"/>
    </source>
</evidence>
<feature type="compositionally biased region" description="Basic and acidic residues" evidence="1">
    <location>
        <begin position="1"/>
        <end position="16"/>
    </location>
</feature>
<evidence type="ECO:0000313" key="2">
    <source>
        <dbReference type="EMBL" id="AEW20480.1"/>
    </source>
</evidence>
<protein>
    <submittedName>
        <fullName evidence="2">Uncharacterized protein</fullName>
    </submittedName>
</protein>
<dbReference type="Proteomes" id="UP000005436">
    <property type="component" value="Chromosome"/>
</dbReference>
<dbReference type="AlphaFoldDB" id="G8UK18"/>
<evidence type="ECO:0000313" key="3">
    <source>
        <dbReference type="Proteomes" id="UP000005436"/>
    </source>
</evidence>
<accession>G8UK18</accession>
<proteinExistence type="predicted"/>
<name>G8UK18_TANFA</name>
<gene>
    <name evidence="2" type="ordered locus">BFO_0322</name>
</gene>
<dbReference type="KEGG" id="tfo:BFO_0322"/>
<feature type="region of interest" description="Disordered" evidence="1">
    <location>
        <begin position="1"/>
        <end position="31"/>
    </location>
</feature>
<reference evidence="3" key="1">
    <citation type="submission" date="2011-12" db="EMBL/GenBank/DDBJ databases">
        <title>Complete sequence of Tannerella forsythia ATCC 43037.</title>
        <authorList>
            <person name="Dewhirst F."/>
            <person name="Tanner A."/>
            <person name="Izard J."/>
            <person name="Brinkac L."/>
            <person name="Durkin A.S."/>
            <person name="Hostetler J."/>
            <person name="Shetty J."/>
            <person name="Torralba M."/>
            <person name="Gill S."/>
            <person name="Nelson K."/>
        </authorList>
    </citation>
    <scope>NUCLEOTIDE SEQUENCE [LARGE SCALE GENOMIC DNA]</scope>
    <source>
        <strain evidence="3">ATCC 43037 / JCM 10827 / CCUG 33226 / KCTC 5666 / FDC 338</strain>
    </source>
</reference>
<keyword evidence="3" id="KW-1185">Reference proteome</keyword>
<dbReference type="EMBL" id="CP003191">
    <property type="protein sequence ID" value="AEW20480.1"/>
    <property type="molecule type" value="Genomic_DNA"/>
</dbReference>
<sequence length="50" mass="5764">MRRNTAEVDKKRDFLRSHAKKSQGKMSYPDSEVCPCLSLLEFGQSEMKIS</sequence>
<organism evidence="2 3">
    <name type="scientific">Tannerella forsythia (strain ATCC 43037 / JCM 10827 / CCUG 21028 A / KCTC 5666 / FDC 338)</name>
    <name type="common">Bacteroides forsythus</name>
    <dbReference type="NCBI Taxonomy" id="203275"/>
    <lineage>
        <taxon>Bacteria</taxon>
        <taxon>Pseudomonadati</taxon>
        <taxon>Bacteroidota</taxon>
        <taxon>Bacteroidia</taxon>
        <taxon>Bacteroidales</taxon>
        <taxon>Tannerellaceae</taxon>
        <taxon>Tannerella</taxon>
    </lineage>
</organism>
<dbReference type="HOGENOM" id="CLU_3123639_0_0_10"/>